<proteinExistence type="predicted"/>
<evidence type="ECO:0000313" key="1">
    <source>
        <dbReference type="EMBL" id="MFM0442191.1"/>
    </source>
</evidence>
<accession>A0ABW9BSI0</accession>
<evidence type="ECO:0000313" key="2">
    <source>
        <dbReference type="Proteomes" id="UP001629288"/>
    </source>
</evidence>
<name>A0ABW9BSI0_9BURK</name>
<organism evidence="1 2">
    <name type="scientific">Paraburkholderia strydomiana</name>
    <dbReference type="NCBI Taxonomy" id="1245417"/>
    <lineage>
        <taxon>Bacteria</taxon>
        <taxon>Pseudomonadati</taxon>
        <taxon>Pseudomonadota</taxon>
        <taxon>Betaproteobacteria</taxon>
        <taxon>Burkholderiales</taxon>
        <taxon>Burkholderiaceae</taxon>
        <taxon>Paraburkholderia</taxon>
    </lineage>
</organism>
<dbReference type="RefSeq" id="WP_408127633.1">
    <property type="nucleotide sequence ID" value="NZ_JAQQDH010000001.1"/>
</dbReference>
<dbReference type="EMBL" id="JAQQDH010000001">
    <property type="protein sequence ID" value="MFM0442191.1"/>
    <property type="molecule type" value="Genomic_DNA"/>
</dbReference>
<sequence length="90" mass="10309">MERVRGRDHDAIVISEFNLPSIRQKARHFKRLQYICLFQYFYGPARDQTTFSYAAVNHAFSRDYSAAGFVAMSKPYLATKAHTGQSVGPF</sequence>
<comment type="caution">
    <text evidence="1">The sequence shown here is derived from an EMBL/GenBank/DDBJ whole genome shotgun (WGS) entry which is preliminary data.</text>
</comment>
<protein>
    <submittedName>
        <fullName evidence="1">Uncharacterized protein</fullName>
    </submittedName>
</protein>
<dbReference type="Proteomes" id="UP001629288">
    <property type="component" value="Unassembled WGS sequence"/>
</dbReference>
<reference evidence="1 2" key="1">
    <citation type="journal article" date="2024" name="Chem. Sci.">
        <title>Discovery of megapolipeptins by genome mining of a Burkholderiales bacteria collection.</title>
        <authorList>
            <person name="Paulo B.S."/>
            <person name="Recchia M.J.J."/>
            <person name="Lee S."/>
            <person name="Fergusson C.H."/>
            <person name="Romanowski S.B."/>
            <person name="Hernandez A."/>
            <person name="Krull N."/>
            <person name="Liu D.Y."/>
            <person name="Cavanagh H."/>
            <person name="Bos A."/>
            <person name="Gray C.A."/>
            <person name="Murphy B.T."/>
            <person name="Linington R.G."/>
            <person name="Eustaquio A.S."/>
        </authorList>
    </citation>
    <scope>NUCLEOTIDE SEQUENCE [LARGE SCALE GENOMIC DNA]</scope>
    <source>
        <strain evidence="1 2">RL17-379-BIB-C</strain>
    </source>
</reference>
<gene>
    <name evidence="1" type="ORF">PQR00_01215</name>
</gene>
<keyword evidence="2" id="KW-1185">Reference proteome</keyword>